<dbReference type="EMBL" id="QSHZ01000002">
    <property type="protein sequence ID" value="RHC58343.1"/>
    <property type="molecule type" value="Genomic_DNA"/>
</dbReference>
<evidence type="ECO:0000313" key="2">
    <source>
        <dbReference type="EMBL" id="RHC58343.1"/>
    </source>
</evidence>
<accession>A0A414B018</accession>
<evidence type="ECO:0000313" key="3">
    <source>
        <dbReference type="Proteomes" id="UP000283975"/>
    </source>
</evidence>
<reference evidence="2 3" key="1">
    <citation type="submission" date="2018-08" db="EMBL/GenBank/DDBJ databases">
        <title>A genome reference for cultivated species of the human gut microbiota.</title>
        <authorList>
            <person name="Zou Y."/>
            <person name="Xue W."/>
            <person name="Luo G."/>
        </authorList>
    </citation>
    <scope>NUCLEOTIDE SEQUENCE [LARGE SCALE GENOMIC DNA]</scope>
    <source>
        <strain evidence="2 3">AM35-14</strain>
    </source>
</reference>
<dbReference type="PANTHER" id="PTHR34047">
    <property type="entry name" value="NUCLEAR INTRON MATURASE 1, MITOCHONDRIAL-RELATED"/>
    <property type="match status" value="1"/>
</dbReference>
<dbReference type="Proteomes" id="UP000283975">
    <property type="component" value="Unassembled WGS sequence"/>
</dbReference>
<evidence type="ECO:0000259" key="1">
    <source>
        <dbReference type="PROSITE" id="PS50878"/>
    </source>
</evidence>
<dbReference type="PROSITE" id="PS50878">
    <property type="entry name" value="RT_POL"/>
    <property type="match status" value="1"/>
</dbReference>
<gene>
    <name evidence="2" type="ORF">DW839_01955</name>
</gene>
<organism evidence="2 3">
    <name type="scientific">Enterocloster bolteae</name>
    <dbReference type="NCBI Taxonomy" id="208479"/>
    <lineage>
        <taxon>Bacteria</taxon>
        <taxon>Bacillati</taxon>
        <taxon>Bacillota</taxon>
        <taxon>Clostridia</taxon>
        <taxon>Lachnospirales</taxon>
        <taxon>Lachnospiraceae</taxon>
        <taxon>Enterocloster</taxon>
    </lineage>
</organism>
<protein>
    <submittedName>
        <fullName evidence="2">Reverse transcriptase (RNA-dependent DNA polymerase)</fullName>
    </submittedName>
</protein>
<keyword evidence="2" id="KW-0548">Nucleotidyltransferase</keyword>
<dbReference type="InterPro" id="IPR051083">
    <property type="entry name" value="GrpII_Intron_Splice-Mob/Def"/>
</dbReference>
<comment type="caution">
    <text evidence="2">The sequence shown here is derived from an EMBL/GenBank/DDBJ whole genome shotgun (WGS) entry which is preliminary data.</text>
</comment>
<dbReference type="InterPro" id="IPR043502">
    <property type="entry name" value="DNA/RNA_pol_sf"/>
</dbReference>
<sequence length="400" mass="47439">MMVNTKHDTTSYENCSCQREIYDGNALYDAYLRAKSGSDWKPQVQRYEMAYLLDLSKMQRELKEHTYEFQPCSSFPLNERGKTRFITGEQIRDRIAKHSLCDEVLTPAIKDHLIYDNGASQKGKGIDFTRRRLEAHLHRFFRENQSNNGYILLMDFSKYYDNIRHDKLMELFEKYVDDDTALWFLEKIVDNEKVDVSYMSDEEYESAMDDVFNSLEHEKVDKSLLTGKKFLRKHLNIGDQVAQDAGIAYPIPIDNYIKIVKGVKFYGRYMDDSYVIHKDKEFLKGLLTEIVEIAQDLGITVNIRKTRICKLSEMWRFLQIQYSLTDTGRVIHKIHPKRLTGMRRKAKKLVLILSEKDFDDWFRSWFNGHCHYMSKLQRSNMLDLCKKLKEEHYYGKTDFS</sequence>
<dbReference type="Pfam" id="PF00078">
    <property type="entry name" value="RVT_1"/>
    <property type="match status" value="1"/>
</dbReference>
<feature type="domain" description="Reverse transcriptase" evidence="1">
    <location>
        <begin position="1"/>
        <end position="320"/>
    </location>
</feature>
<keyword evidence="2" id="KW-0695">RNA-directed DNA polymerase</keyword>
<dbReference type="SUPFAM" id="SSF56672">
    <property type="entry name" value="DNA/RNA polymerases"/>
    <property type="match status" value="1"/>
</dbReference>
<dbReference type="GO" id="GO:0003964">
    <property type="term" value="F:RNA-directed DNA polymerase activity"/>
    <property type="evidence" value="ECO:0007669"/>
    <property type="project" value="UniProtKB-KW"/>
</dbReference>
<dbReference type="InterPro" id="IPR000477">
    <property type="entry name" value="RT_dom"/>
</dbReference>
<dbReference type="PANTHER" id="PTHR34047:SF8">
    <property type="entry name" value="PROTEIN YKFC"/>
    <property type="match status" value="1"/>
</dbReference>
<dbReference type="AlphaFoldDB" id="A0A414B018"/>
<name>A0A414B018_9FIRM</name>
<keyword evidence="2" id="KW-0808">Transferase</keyword>
<proteinExistence type="predicted"/>